<sequence length="89" mass="8979">MHRRPSQSHSPISTTICTMLSLKSARGSDDSFSTATPTPSSSSAIFFLPGFFLCCCSFLPAAGEGARAGGDALVALGSGSCSLVVAPPP</sequence>
<evidence type="ECO:0000313" key="1">
    <source>
        <dbReference type="EMBL" id="JAE11968.1"/>
    </source>
</evidence>
<dbReference type="EMBL" id="GBRH01185928">
    <property type="protein sequence ID" value="JAE11968.1"/>
    <property type="molecule type" value="Transcribed_RNA"/>
</dbReference>
<proteinExistence type="predicted"/>
<reference evidence="1" key="2">
    <citation type="journal article" date="2015" name="Data Brief">
        <title>Shoot transcriptome of the giant reed, Arundo donax.</title>
        <authorList>
            <person name="Barrero R.A."/>
            <person name="Guerrero F.D."/>
            <person name="Moolhuijzen P."/>
            <person name="Goolsby J.A."/>
            <person name="Tidwell J."/>
            <person name="Bellgard S.E."/>
            <person name="Bellgard M.I."/>
        </authorList>
    </citation>
    <scope>NUCLEOTIDE SEQUENCE</scope>
    <source>
        <tissue evidence="1">Shoot tissue taken approximately 20 cm above the soil surface</tissue>
    </source>
</reference>
<accession>A0A0A9FUI0</accession>
<protein>
    <submittedName>
        <fullName evidence="1">Uncharacterized protein</fullName>
    </submittedName>
</protein>
<dbReference type="AlphaFoldDB" id="A0A0A9FUI0"/>
<reference evidence="1" key="1">
    <citation type="submission" date="2014-09" db="EMBL/GenBank/DDBJ databases">
        <authorList>
            <person name="Magalhaes I.L.F."/>
            <person name="Oliveira U."/>
            <person name="Santos F.R."/>
            <person name="Vidigal T.H.D.A."/>
            <person name="Brescovit A.D."/>
            <person name="Santos A.J."/>
        </authorList>
    </citation>
    <scope>NUCLEOTIDE SEQUENCE</scope>
    <source>
        <tissue evidence="1">Shoot tissue taken approximately 20 cm above the soil surface</tissue>
    </source>
</reference>
<name>A0A0A9FUI0_ARUDO</name>
<organism evidence="1">
    <name type="scientific">Arundo donax</name>
    <name type="common">Giant reed</name>
    <name type="synonym">Donax arundinaceus</name>
    <dbReference type="NCBI Taxonomy" id="35708"/>
    <lineage>
        <taxon>Eukaryota</taxon>
        <taxon>Viridiplantae</taxon>
        <taxon>Streptophyta</taxon>
        <taxon>Embryophyta</taxon>
        <taxon>Tracheophyta</taxon>
        <taxon>Spermatophyta</taxon>
        <taxon>Magnoliopsida</taxon>
        <taxon>Liliopsida</taxon>
        <taxon>Poales</taxon>
        <taxon>Poaceae</taxon>
        <taxon>PACMAD clade</taxon>
        <taxon>Arundinoideae</taxon>
        <taxon>Arundineae</taxon>
        <taxon>Arundo</taxon>
    </lineage>
</organism>